<dbReference type="Proteomes" id="UP000324585">
    <property type="component" value="Unassembled WGS sequence"/>
</dbReference>
<dbReference type="PANTHER" id="PTHR40637:SF1">
    <property type="entry name" value="ESSS SUBUNIT OF NADH:UBIQUINONE OXIDOREDUCTASE (COMPLEX I) PROTEIN"/>
    <property type="match status" value="1"/>
</dbReference>
<evidence type="ECO:0000313" key="2">
    <source>
        <dbReference type="EMBL" id="KAA8490878.1"/>
    </source>
</evidence>
<evidence type="ECO:0000256" key="1">
    <source>
        <dbReference type="SAM" id="MobiDB-lite"/>
    </source>
</evidence>
<reference evidence="3" key="1">
    <citation type="journal article" date="2019" name="Nat. Commun.">
        <title>Expansion of phycobilisome linker gene families in mesophilic red algae.</title>
        <authorList>
            <person name="Lee J."/>
            <person name="Kim D."/>
            <person name="Bhattacharya D."/>
            <person name="Yoon H.S."/>
        </authorList>
    </citation>
    <scope>NUCLEOTIDE SEQUENCE [LARGE SCALE GENOMIC DNA]</scope>
    <source>
        <strain evidence="3">CCMP 1328</strain>
    </source>
</reference>
<evidence type="ECO:0000313" key="3">
    <source>
        <dbReference type="Proteomes" id="UP000324585"/>
    </source>
</evidence>
<comment type="caution">
    <text evidence="2">The sequence shown here is derived from an EMBL/GenBank/DDBJ whole genome shotgun (WGS) entry which is preliminary data.</text>
</comment>
<dbReference type="OMA" id="HEEHPKG"/>
<proteinExistence type="predicted"/>
<protein>
    <recommendedName>
        <fullName evidence="4">NADH dehydrogenase [ubiquinone] 1 beta subcomplex subunit 11, mitochondrial</fullName>
    </recommendedName>
</protein>
<evidence type="ECO:0008006" key="4">
    <source>
        <dbReference type="Google" id="ProtNLM"/>
    </source>
</evidence>
<dbReference type="AlphaFoldDB" id="A0A5J4YHY6"/>
<name>A0A5J4YHY6_PORPP</name>
<dbReference type="OrthoDB" id="2147978at2759"/>
<accession>A0A5J4YHY6</accession>
<dbReference type="EMBL" id="VRMN01000018">
    <property type="protein sequence ID" value="KAA8490878.1"/>
    <property type="molecule type" value="Genomic_DNA"/>
</dbReference>
<gene>
    <name evidence="2" type="ORF">FVE85_1325</name>
</gene>
<dbReference type="PANTHER" id="PTHR40637">
    <property type="entry name" value="ESSS SUBUNIT OF NADH:UBIQUINONE OXIDOREDUCTASE (COMPLEX I) PROTEIN"/>
    <property type="match status" value="1"/>
</dbReference>
<feature type="region of interest" description="Disordered" evidence="1">
    <location>
        <begin position="101"/>
        <end position="122"/>
    </location>
</feature>
<organism evidence="2 3">
    <name type="scientific">Porphyridium purpureum</name>
    <name type="common">Red alga</name>
    <name type="synonym">Porphyridium cruentum</name>
    <dbReference type="NCBI Taxonomy" id="35688"/>
    <lineage>
        <taxon>Eukaryota</taxon>
        <taxon>Rhodophyta</taxon>
        <taxon>Bangiophyceae</taxon>
        <taxon>Porphyridiales</taxon>
        <taxon>Porphyridiaceae</taxon>
        <taxon>Porphyridium</taxon>
    </lineage>
</organism>
<sequence length="122" mass="14552">MSQLRRLFGRSTGLRVALRGDKHEEVFNEPGGRLFGEPLRKPGEKRKWDDWELPTYVWIVGTVVMWWGFKLVPREESFQDWALVEAKARLKEREARLVEKKKAREETERQSTYFMGPKEELE</sequence>
<keyword evidence="3" id="KW-1185">Reference proteome</keyword>